<keyword evidence="1" id="KW-0175">Coiled coil</keyword>
<dbReference type="GeneID" id="94345698"/>
<evidence type="ECO:0000256" key="1">
    <source>
        <dbReference type="SAM" id="Coils"/>
    </source>
</evidence>
<evidence type="ECO:0000256" key="2">
    <source>
        <dbReference type="SAM" id="MobiDB-lite"/>
    </source>
</evidence>
<name>A0A976FQX9_BRELC</name>
<sequence length="620" mass="71173">MNKRREEDRGYAMDFSASFYQPKRLRTGHLMCEEKEDQSALKPTEEFNELDSFMQMRTTTPASSPWRLPSSHTLTQIQTYLNEQLKHVVALSSTLVHRDTGPKYGTRMFLTNEKEAEDDIDRVCTLDLARIWKFLAVETSMQADDQKSAECALREVMDLLSFLLFVRNRELDNQNRLNENLSHVEKQLEKKIHSIKMLTADQETLKQNIAHKENLFKAKEKNLLTERKTLQSEKKTLEINCARLQGVETAYKAQLRRKDVEYARLKKNLQDAVARASKEKRGLTMSKILNGVSQLKQASIRSQSKESKLTKQIMDSLERKKAELLYDNEALSKRYDTLQHRLESLNSQYKKAVQLFLAQKNLLGDNEALEKLASAPIDDFYPTPFNMATKKNITQYIAASMEALDNKLKQLKHVICNELPSAEARSDKEVIKRLHQKLVDAHAIIKEQDQLIQASLSTPALTSHIDIENSHWRTETNWKGLKKFSAVDAITSRSSLDAAADEDIEQQKTELALSRHNLEKERKLLQEQAFKLDKDRLDFEIAKRDDLYGVERKGVNMPSFREPISLTSSESADFLTPKRQRRKKRLDSDVGNSPFDLPISATPVTAALLKKIGINVPTKP</sequence>
<evidence type="ECO:0000313" key="4">
    <source>
        <dbReference type="Proteomes" id="UP000294530"/>
    </source>
</evidence>
<accession>A0A976FQX9</accession>
<dbReference type="RefSeq" id="XP_067820624.1">
    <property type="nucleotide sequence ID" value="XM_067960027.1"/>
</dbReference>
<feature type="region of interest" description="Disordered" evidence="2">
    <location>
        <begin position="572"/>
        <end position="595"/>
    </location>
</feature>
<organism evidence="3 4">
    <name type="scientific">Bremia lactucae</name>
    <name type="common">Lettuce downy mildew</name>
    <dbReference type="NCBI Taxonomy" id="4779"/>
    <lineage>
        <taxon>Eukaryota</taxon>
        <taxon>Sar</taxon>
        <taxon>Stramenopiles</taxon>
        <taxon>Oomycota</taxon>
        <taxon>Peronosporomycetes</taxon>
        <taxon>Peronosporales</taxon>
        <taxon>Peronosporaceae</taxon>
        <taxon>Bremia</taxon>
    </lineage>
</organism>
<dbReference type="KEGG" id="blac:94345698"/>
<feature type="coiled-coil region" evidence="1">
    <location>
        <begin position="220"/>
        <end position="275"/>
    </location>
</feature>
<comment type="caution">
    <text evidence="3">The sequence shown here is derived from an EMBL/GenBank/DDBJ whole genome shotgun (WGS) entry which is preliminary data.</text>
</comment>
<proteinExistence type="predicted"/>
<dbReference type="Proteomes" id="UP000294530">
    <property type="component" value="Unassembled WGS sequence"/>
</dbReference>
<feature type="coiled-coil region" evidence="1">
    <location>
        <begin position="508"/>
        <end position="535"/>
    </location>
</feature>
<reference evidence="3 4" key="1">
    <citation type="journal article" date="2021" name="Genome Biol.">
        <title>AFLAP: assembly-free linkage analysis pipeline using k-mers from genome sequencing data.</title>
        <authorList>
            <person name="Fletcher K."/>
            <person name="Zhang L."/>
            <person name="Gil J."/>
            <person name="Han R."/>
            <person name="Cavanaugh K."/>
            <person name="Michelmore R."/>
        </authorList>
    </citation>
    <scope>NUCLEOTIDE SEQUENCE [LARGE SCALE GENOMIC DNA]</scope>
    <source>
        <strain evidence="3 4">SF5</strain>
    </source>
</reference>
<dbReference type="AlphaFoldDB" id="A0A976FQX9"/>
<keyword evidence="4" id="KW-1185">Reference proteome</keyword>
<dbReference type="PANTHER" id="PTHR47057">
    <property type="entry name" value="AFADIN/ALPHA-ACTININ-BINDING"/>
    <property type="match status" value="1"/>
</dbReference>
<evidence type="ECO:0000313" key="3">
    <source>
        <dbReference type="EMBL" id="TDH71125.1"/>
    </source>
</evidence>
<feature type="coiled-coil region" evidence="1">
    <location>
        <begin position="314"/>
        <end position="355"/>
    </location>
</feature>
<protein>
    <submittedName>
        <fullName evidence="3">Uncharacterized protein</fullName>
    </submittedName>
</protein>
<dbReference type="EMBL" id="SHOA02000059">
    <property type="protein sequence ID" value="TDH71125.1"/>
    <property type="molecule type" value="Genomic_DNA"/>
</dbReference>
<dbReference type="PANTHER" id="PTHR47057:SF1">
    <property type="entry name" value="AFADIN_ALPHA-ACTININ-BINDING PROTEIN"/>
    <property type="match status" value="1"/>
</dbReference>
<dbReference type="OrthoDB" id="72253at2759"/>
<gene>
    <name evidence="3" type="ORF">CCR75_001926</name>
</gene>